<evidence type="ECO:0000313" key="1">
    <source>
        <dbReference type="EMBL" id="KAF0701798.1"/>
    </source>
</evidence>
<dbReference type="AlphaFoldDB" id="A0A6A4Z3U0"/>
<comment type="caution">
    <text evidence="1">The sequence shown here is derived from an EMBL/GenBank/DDBJ whole genome shotgun (WGS) entry which is preliminary data.</text>
</comment>
<name>A0A6A4Z3U0_APHAT</name>
<protein>
    <submittedName>
        <fullName evidence="1">Uncharacterized protein</fullName>
    </submittedName>
</protein>
<dbReference type="VEuPathDB" id="FungiDB:H257_11064"/>
<gene>
    <name evidence="1" type="ORF">AaE_016319</name>
</gene>
<organism evidence="1 2">
    <name type="scientific">Aphanomyces astaci</name>
    <name type="common">Crayfish plague agent</name>
    <dbReference type="NCBI Taxonomy" id="112090"/>
    <lineage>
        <taxon>Eukaryota</taxon>
        <taxon>Sar</taxon>
        <taxon>Stramenopiles</taxon>
        <taxon>Oomycota</taxon>
        <taxon>Saprolegniomycetes</taxon>
        <taxon>Saprolegniales</taxon>
        <taxon>Verrucalvaceae</taxon>
        <taxon>Aphanomyces</taxon>
    </lineage>
</organism>
<dbReference type="EMBL" id="VJMI01021413">
    <property type="protein sequence ID" value="KAF0701798.1"/>
    <property type="molecule type" value="Genomic_DNA"/>
</dbReference>
<reference evidence="1 2" key="1">
    <citation type="submission" date="2019-06" db="EMBL/GenBank/DDBJ databases">
        <title>Genomics analysis of Aphanomyces spp. identifies a new class of oomycete effector associated with host adaptation.</title>
        <authorList>
            <person name="Gaulin E."/>
        </authorList>
    </citation>
    <scope>NUCLEOTIDE SEQUENCE [LARGE SCALE GENOMIC DNA]</scope>
    <source>
        <strain evidence="1 2">E</strain>
    </source>
</reference>
<sequence length="282" mass="31492">MSPDRKHLAGCPTTWIYSTHEQLSELVAPNEDGGQLAMANVYKSYLEGMEGSVMARIDDMEAHLLDRFGPPSTLLFTLNHALVLRVPQTSWLDLLATIQCWKLVSWPVLMTWRHACLVILPPPSNLPVHLEQRSDPPCSSHVMVGSACNDPMLPIQSSMLPKATSWKMLQRYYHFPSPTQHLFKPVVQFKTEDKKAQTSHVRVSKCCTLGKALYAIAEFLGVRMQDIDNTKYEEIVTAHEAVMMLYGRVDAIKSVELAVTLSKKVVAALTAGDVFASQLLES</sequence>
<proteinExistence type="predicted"/>
<evidence type="ECO:0000313" key="2">
    <source>
        <dbReference type="Proteomes" id="UP000469452"/>
    </source>
</evidence>
<accession>A0A6A4Z3U0</accession>
<dbReference type="Proteomes" id="UP000469452">
    <property type="component" value="Unassembled WGS sequence"/>
</dbReference>